<protein>
    <submittedName>
        <fullName evidence="1">Uncharacterized protein</fullName>
    </submittedName>
</protein>
<dbReference type="EMBL" id="BKCJ011273063">
    <property type="protein sequence ID" value="GFD13525.1"/>
    <property type="molecule type" value="Genomic_DNA"/>
</dbReference>
<organism evidence="1">
    <name type="scientific">Tanacetum cinerariifolium</name>
    <name type="common">Dalmatian daisy</name>
    <name type="synonym">Chrysanthemum cinerariifolium</name>
    <dbReference type="NCBI Taxonomy" id="118510"/>
    <lineage>
        <taxon>Eukaryota</taxon>
        <taxon>Viridiplantae</taxon>
        <taxon>Streptophyta</taxon>
        <taxon>Embryophyta</taxon>
        <taxon>Tracheophyta</taxon>
        <taxon>Spermatophyta</taxon>
        <taxon>Magnoliopsida</taxon>
        <taxon>eudicotyledons</taxon>
        <taxon>Gunneridae</taxon>
        <taxon>Pentapetalae</taxon>
        <taxon>asterids</taxon>
        <taxon>campanulids</taxon>
        <taxon>Asterales</taxon>
        <taxon>Asteraceae</taxon>
        <taxon>Asteroideae</taxon>
        <taxon>Anthemideae</taxon>
        <taxon>Anthemidinae</taxon>
        <taxon>Tanacetum</taxon>
    </lineage>
</organism>
<evidence type="ECO:0000313" key="1">
    <source>
        <dbReference type="EMBL" id="GFD13525.1"/>
    </source>
</evidence>
<proteinExistence type="predicted"/>
<sequence>MAPQTTRPVSSLLETNGCIGKPRFTEERTNIVYNANKHRK</sequence>
<accession>A0A699TRU5</accession>
<name>A0A699TRU5_TANCI</name>
<reference evidence="1" key="1">
    <citation type="journal article" date="2019" name="Sci. Rep.">
        <title>Draft genome of Tanacetum cinerariifolium, the natural source of mosquito coil.</title>
        <authorList>
            <person name="Yamashiro T."/>
            <person name="Shiraishi A."/>
            <person name="Satake H."/>
            <person name="Nakayama K."/>
        </authorList>
    </citation>
    <scope>NUCLEOTIDE SEQUENCE</scope>
</reference>
<dbReference type="AlphaFoldDB" id="A0A699TRU5"/>
<gene>
    <name evidence="1" type="ORF">Tci_885494</name>
</gene>
<feature type="non-terminal residue" evidence="1">
    <location>
        <position position="40"/>
    </location>
</feature>
<comment type="caution">
    <text evidence="1">The sequence shown here is derived from an EMBL/GenBank/DDBJ whole genome shotgun (WGS) entry which is preliminary data.</text>
</comment>